<proteinExistence type="predicted"/>
<evidence type="ECO:0000313" key="1">
    <source>
        <dbReference type="EMBL" id="RLQ22451.1"/>
    </source>
</evidence>
<keyword evidence="2" id="KW-1185">Reference proteome</keyword>
<reference evidence="1 2" key="1">
    <citation type="submission" date="2018-07" db="EMBL/GenBank/DDBJ databases">
        <title>Halioglobus sp. genome submission.</title>
        <authorList>
            <person name="Ye M.-Q."/>
            <person name="Du Z.-J."/>
        </authorList>
    </citation>
    <scope>NUCLEOTIDE SEQUENCE [LARGE SCALE GENOMIC DNA]</scope>
    <source>
        <strain evidence="1 2">U0301</strain>
    </source>
</reference>
<protein>
    <submittedName>
        <fullName evidence="1">Uncharacterized protein</fullName>
    </submittedName>
</protein>
<organism evidence="1 2">
    <name type="scientific">Seongchinamella sediminis</name>
    <dbReference type="NCBI Taxonomy" id="2283635"/>
    <lineage>
        <taxon>Bacteria</taxon>
        <taxon>Pseudomonadati</taxon>
        <taxon>Pseudomonadota</taxon>
        <taxon>Gammaproteobacteria</taxon>
        <taxon>Cellvibrionales</taxon>
        <taxon>Halieaceae</taxon>
        <taxon>Seongchinamella</taxon>
    </lineage>
</organism>
<dbReference type="EMBL" id="QRAN01000006">
    <property type="protein sequence ID" value="RLQ22451.1"/>
    <property type="molecule type" value="Genomic_DNA"/>
</dbReference>
<gene>
    <name evidence="1" type="ORF">DWB85_07475</name>
</gene>
<sequence length="67" mass="6794">MPGAARSQARPQGAGALQRFYGVGEIRSALVAGNRLDFCLVVGNAPGDGLAKMLPAQGGEIGEAVVR</sequence>
<dbReference type="Proteomes" id="UP000265509">
    <property type="component" value="Unassembled WGS sequence"/>
</dbReference>
<dbReference type="AlphaFoldDB" id="A0A3L7E2D1"/>
<accession>A0A3L7E2D1</accession>
<comment type="caution">
    <text evidence="1">The sequence shown here is derived from an EMBL/GenBank/DDBJ whole genome shotgun (WGS) entry which is preliminary data.</text>
</comment>
<evidence type="ECO:0000313" key="2">
    <source>
        <dbReference type="Proteomes" id="UP000265509"/>
    </source>
</evidence>
<name>A0A3L7E2D1_9GAMM</name>